<keyword evidence="1" id="KW-1133">Transmembrane helix</keyword>
<dbReference type="EMBL" id="JBHFEH010000011">
    <property type="protein sequence ID" value="KAL2055356.1"/>
    <property type="molecule type" value="Genomic_DNA"/>
</dbReference>
<dbReference type="PANTHER" id="PTHR35152">
    <property type="entry name" value="DOMAIN SIGNALLING PROTEIN, PUTATIVE (AFU_ORTHOLOGUE AFUA_5G11310)-RELATED"/>
    <property type="match status" value="1"/>
</dbReference>
<keyword evidence="3" id="KW-1185">Reference proteome</keyword>
<evidence type="ECO:0000313" key="2">
    <source>
        <dbReference type="EMBL" id="KAL2055356.1"/>
    </source>
</evidence>
<accession>A0ABR4BE93</accession>
<evidence type="ECO:0000256" key="1">
    <source>
        <dbReference type="SAM" id="Phobius"/>
    </source>
</evidence>
<protein>
    <submittedName>
        <fullName evidence="2">Uncharacterized protein</fullName>
    </submittedName>
</protein>
<organism evidence="2 3">
    <name type="scientific">Lepraria finkii</name>
    <dbReference type="NCBI Taxonomy" id="1340010"/>
    <lineage>
        <taxon>Eukaryota</taxon>
        <taxon>Fungi</taxon>
        <taxon>Dikarya</taxon>
        <taxon>Ascomycota</taxon>
        <taxon>Pezizomycotina</taxon>
        <taxon>Lecanoromycetes</taxon>
        <taxon>OSLEUM clade</taxon>
        <taxon>Lecanoromycetidae</taxon>
        <taxon>Lecanorales</taxon>
        <taxon>Lecanorineae</taxon>
        <taxon>Stereocaulaceae</taxon>
        <taxon>Lepraria</taxon>
    </lineage>
</organism>
<name>A0ABR4BE93_9LECA</name>
<feature type="transmembrane region" description="Helical" evidence="1">
    <location>
        <begin position="45"/>
        <end position="66"/>
    </location>
</feature>
<dbReference type="PANTHER" id="PTHR35152:SF1">
    <property type="entry name" value="DOMAIN SIGNALLING PROTEIN, PUTATIVE (AFU_ORTHOLOGUE AFUA_5G11310)-RELATED"/>
    <property type="match status" value="1"/>
</dbReference>
<comment type="caution">
    <text evidence="2">The sequence shown here is derived from an EMBL/GenBank/DDBJ whole genome shotgun (WGS) entry which is preliminary data.</text>
</comment>
<keyword evidence="1" id="KW-0812">Transmembrane</keyword>
<keyword evidence="1" id="KW-0472">Membrane</keyword>
<evidence type="ECO:0000313" key="3">
    <source>
        <dbReference type="Proteomes" id="UP001590951"/>
    </source>
</evidence>
<feature type="transmembrane region" description="Helical" evidence="1">
    <location>
        <begin position="12"/>
        <end position="33"/>
    </location>
</feature>
<sequence>MDRPGDQSFIKADWIVLAYLISVTGYRTTLKLLHRRTSTRGYYNWYLLLAAVVVMGGVGIWCIPFIGNLAIEMDKGQPDLQIQYSAGFNVGSFLL</sequence>
<dbReference type="Proteomes" id="UP001590951">
    <property type="component" value="Unassembled WGS sequence"/>
</dbReference>
<reference evidence="2 3" key="1">
    <citation type="submission" date="2024-09" db="EMBL/GenBank/DDBJ databases">
        <title>Rethinking Asexuality: The Enigmatic Case of Functional Sexual Genes in Lepraria (Stereocaulaceae).</title>
        <authorList>
            <person name="Doellman M."/>
            <person name="Sun Y."/>
            <person name="Barcenas-Pena A."/>
            <person name="Lumbsch H.T."/>
            <person name="Grewe F."/>
        </authorList>
    </citation>
    <scope>NUCLEOTIDE SEQUENCE [LARGE SCALE GENOMIC DNA]</scope>
    <source>
        <strain evidence="2 3">Grewe 0041</strain>
    </source>
</reference>
<gene>
    <name evidence="2" type="ORF">ABVK25_004164</name>
</gene>
<proteinExistence type="predicted"/>